<keyword evidence="3" id="KW-1185">Reference proteome</keyword>
<dbReference type="EMBL" id="JACVVK020000330">
    <property type="protein sequence ID" value="KAK7478225.1"/>
    <property type="molecule type" value="Genomic_DNA"/>
</dbReference>
<feature type="non-terminal residue" evidence="2">
    <location>
        <position position="265"/>
    </location>
</feature>
<reference evidence="2 3" key="1">
    <citation type="journal article" date="2023" name="Sci. Data">
        <title>Genome assembly of the Korean intertidal mud-creeper Batillaria attramentaria.</title>
        <authorList>
            <person name="Patra A.K."/>
            <person name="Ho P.T."/>
            <person name="Jun S."/>
            <person name="Lee S.J."/>
            <person name="Kim Y."/>
            <person name="Won Y.J."/>
        </authorList>
    </citation>
    <scope>NUCLEOTIDE SEQUENCE [LARGE SCALE GENOMIC DNA]</scope>
    <source>
        <strain evidence="2">Wonlab-2016</strain>
    </source>
</reference>
<dbReference type="AlphaFoldDB" id="A0ABD0JU98"/>
<evidence type="ECO:0000256" key="1">
    <source>
        <dbReference type="SAM" id="MobiDB-lite"/>
    </source>
</evidence>
<evidence type="ECO:0000313" key="3">
    <source>
        <dbReference type="Proteomes" id="UP001519460"/>
    </source>
</evidence>
<name>A0ABD0JU98_9CAEN</name>
<accession>A0ABD0JU98</accession>
<dbReference type="Proteomes" id="UP001519460">
    <property type="component" value="Unassembled WGS sequence"/>
</dbReference>
<sequence>LHTMPTRSSLSLIPLQATTTKGTDKNRSPETSTLICEAGNSTCTTRGQTIEQHCQMVGVAGQAEWKDPDDGCSRLMFWHISTAETHGIIMEVDFVNKQTGDEIQIRKNETSPWTDCRLHSVPDPYYSHVITLRIRVMFDNRRQNVATINLRYTSHPAAEIPVLNNNLFYGAKIFYRCVSPYTVPEAWRCDMVDQCQNMKDECLDCEYQAAGCYHRYELWFPYEHHCLYLPRLKPRIGTHLEQWCQTRHGGHLPTLISQHEIAFVA</sequence>
<organism evidence="2 3">
    <name type="scientific">Batillaria attramentaria</name>
    <dbReference type="NCBI Taxonomy" id="370345"/>
    <lineage>
        <taxon>Eukaryota</taxon>
        <taxon>Metazoa</taxon>
        <taxon>Spiralia</taxon>
        <taxon>Lophotrochozoa</taxon>
        <taxon>Mollusca</taxon>
        <taxon>Gastropoda</taxon>
        <taxon>Caenogastropoda</taxon>
        <taxon>Sorbeoconcha</taxon>
        <taxon>Cerithioidea</taxon>
        <taxon>Batillariidae</taxon>
        <taxon>Batillaria</taxon>
    </lineage>
</organism>
<protein>
    <submittedName>
        <fullName evidence="2">Uncharacterized protein</fullName>
    </submittedName>
</protein>
<gene>
    <name evidence="2" type="ORF">BaRGS_00030483</name>
</gene>
<proteinExistence type="predicted"/>
<feature type="non-terminal residue" evidence="2">
    <location>
        <position position="1"/>
    </location>
</feature>
<feature type="region of interest" description="Disordered" evidence="1">
    <location>
        <begin position="1"/>
        <end position="31"/>
    </location>
</feature>
<feature type="compositionally biased region" description="Polar residues" evidence="1">
    <location>
        <begin position="1"/>
        <end position="21"/>
    </location>
</feature>
<comment type="caution">
    <text evidence="2">The sequence shown here is derived from an EMBL/GenBank/DDBJ whole genome shotgun (WGS) entry which is preliminary data.</text>
</comment>
<evidence type="ECO:0000313" key="2">
    <source>
        <dbReference type="EMBL" id="KAK7478225.1"/>
    </source>
</evidence>